<name>A0A9E7G6N8_9LILI</name>
<evidence type="ECO:0000313" key="1">
    <source>
        <dbReference type="EMBL" id="URE05958.1"/>
    </source>
</evidence>
<accession>A0A9E7G6N8</accession>
<sequence length="265" mass="28969">MFQSIVFKQIMEEAVYPIHRISYDYESGIVVSSIQTGLRHAYILKGRAISYARLTHPPLAICSHGCFNIPEEGGCAGCCPDDDDATYPSFSFLLLISSNSFCAKSGRFAIIDALFLFFFRLPLLLALSSRHRGVLHGLLLEISGGDQHDGYLFHRSRFCSCCTSASASALAPFQAKQEAFSLRKTSSRACTQSFFGRGSGRSCKKEVVCRMGGEMPVSMIGDLLQLELEPETTPRSPLALPVAVTGVGGVFTRINYMGSYMIISS</sequence>
<dbReference type="Proteomes" id="UP001055439">
    <property type="component" value="Chromosome 5"/>
</dbReference>
<organism evidence="1 2">
    <name type="scientific">Musa troglodytarum</name>
    <name type="common">fe'i banana</name>
    <dbReference type="NCBI Taxonomy" id="320322"/>
    <lineage>
        <taxon>Eukaryota</taxon>
        <taxon>Viridiplantae</taxon>
        <taxon>Streptophyta</taxon>
        <taxon>Embryophyta</taxon>
        <taxon>Tracheophyta</taxon>
        <taxon>Spermatophyta</taxon>
        <taxon>Magnoliopsida</taxon>
        <taxon>Liliopsida</taxon>
        <taxon>Zingiberales</taxon>
        <taxon>Musaceae</taxon>
        <taxon>Musa</taxon>
    </lineage>
</organism>
<protein>
    <submittedName>
        <fullName evidence="1">Uncharacterized protein</fullName>
    </submittedName>
</protein>
<dbReference type="AlphaFoldDB" id="A0A9E7G6N8"/>
<gene>
    <name evidence="1" type="ORF">MUK42_32773</name>
</gene>
<dbReference type="EMBL" id="CP097507">
    <property type="protein sequence ID" value="URE05964.1"/>
    <property type="molecule type" value="Genomic_DNA"/>
</dbReference>
<dbReference type="EMBL" id="CP097507">
    <property type="protein sequence ID" value="URE05965.1"/>
    <property type="molecule type" value="Genomic_DNA"/>
</dbReference>
<reference evidence="1" key="1">
    <citation type="submission" date="2022-05" db="EMBL/GenBank/DDBJ databases">
        <title>The Musa troglodytarum L. genome provides insights into the mechanism of non-climacteric behaviour and enrichment of carotenoids.</title>
        <authorList>
            <person name="Wang J."/>
        </authorList>
    </citation>
    <scope>NUCLEOTIDE SEQUENCE</scope>
    <source>
        <tissue evidence="1">Leaf</tissue>
    </source>
</reference>
<evidence type="ECO:0000313" key="2">
    <source>
        <dbReference type="Proteomes" id="UP001055439"/>
    </source>
</evidence>
<proteinExistence type="predicted"/>
<dbReference type="EMBL" id="CP097507">
    <property type="protein sequence ID" value="URE05958.1"/>
    <property type="molecule type" value="Genomic_DNA"/>
</dbReference>
<dbReference type="EMBL" id="CP097507">
    <property type="protein sequence ID" value="URE05969.1"/>
    <property type="molecule type" value="Genomic_DNA"/>
</dbReference>
<keyword evidence="2" id="KW-1185">Reference proteome</keyword>